<dbReference type="InterPro" id="IPR047691">
    <property type="entry name" value="PelF-like"/>
</dbReference>
<gene>
    <name evidence="2" type="primary">pelF</name>
    <name evidence="2" type="ORF">ABLV49_12310</name>
</gene>
<protein>
    <submittedName>
        <fullName evidence="2">GT4 family glycosyltransferase PelF</fullName>
    </submittedName>
</protein>
<organism evidence="2">
    <name type="scientific">Polaromonas hydrogenivorans</name>
    <dbReference type="NCBI Taxonomy" id="335476"/>
    <lineage>
        <taxon>Bacteria</taxon>
        <taxon>Pseudomonadati</taxon>
        <taxon>Pseudomonadota</taxon>
        <taxon>Betaproteobacteria</taxon>
        <taxon>Burkholderiales</taxon>
        <taxon>Comamonadaceae</taxon>
        <taxon>Polaromonas</taxon>
    </lineage>
</organism>
<dbReference type="InterPro" id="IPR022622">
    <property type="entry name" value="DUF3492"/>
</dbReference>
<dbReference type="NCBIfam" id="NF038011">
    <property type="entry name" value="PelF"/>
    <property type="match status" value="1"/>
</dbReference>
<dbReference type="Pfam" id="PF11997">
    <property type="entry name" value="DUF3492"/>
    <property type="match status" value="1"/>
</dbReference>
<feature type="domain" description="DUF3492" evidence="1">
    <location>
        <begin position="9"/>
        <end position="287"/>
    </location>
</feature>
<sequence>MTSPRQHKTDITLLLEGTYPFVRGGVSGWVHQLIEGLPEFSFSLVYLGAERVANEEIRYRLPPNVRDLQCHYLMDGVELKDMNEREGDRAYFSDSAKLHEWFRSPDGEPENAWLDRVVLQKGETDGACAKDFFRSKAAWAQISESYARYCPNASFQSYFWSVRNMHTPLMKLAAIARTIAPSGVFHTLSTGYAGLLGSMLKQRTGRPLILTEHGIYTKERKIELQSMFLREQQGWFTPIPDSGMEHHNEAWVRLFEGIGRLVYVAADPVITLFEKNRERQIRDGANPARTHIIPNGVDVARFAPLRACRPDKIPMVLGLIGRIVPIKDIKTFIRTIGVLVNRLPEVQGWLIGPEEEDPGYVDECKALVQSLRLEEHIRFMGFQKIEDLLPQLGLLVLTSISEAFPLVILESHASGLPVLATDVGACRALIDGREPADCALGRAGDVVPIVDHDALARAAFALLTDPVRWRAAQQAGIARVERYYQQSRVIDSYRDIYQEMGEL</sequence>
<dbReference type="Gene3D" id="3.40.50.2000">
    <property type="entry name" value="Glycogen Phosphorylase B"/>
    <property type="match status" value="2"/>
</dbReference>
<name>A0AAU7LM53_9BURK</name>
<accession>A0AAU7LM53</accession>
<evidence type="ECO:0000259" key="1">
    <source>
        <dbReference type="Pfam" id="PF11997"/>
    </source>
</evidence>
<dbReference type="PANTHER" id="PTHR12526:SF608">
    <property type="entry name" value="PELF"/>
    <property type="match status" value="1"/>
</dbReference>
<dbReference type="SUPFAM" id="SSF53756">
    <property type="entry name" value="UDP-Glycosyltransferase/glycogen phosphorylase"/>
    <property type="match status" value="1"/>
</dbReference>
<dbReference type="PANTHER" id="PTHR12526">
    <property type="entry name" value="GLYCOSYLTRANSFERASE"/>
    <property type="match status" value="1"/>
</dbReference>
<dbReference type="RefSeq" id="WP_349276759.1">
    <property type="nucleotide sequence ID" value="NZ_CBCSCU010000011.1"/>
</dbReference>
<dbReference type="Pfam" id="PF13692">
    <property type="entry name" value="Glyco_trans_1_4"/>
    <property type="match status" value="1"/>
</dbReference>
<dbReference type="AlphaFoldDB" id="A0AAU7LM53"/>
<proteinExistence type="predicted"/>
<dbReference type="EMBL" id="CP157675">
    <property type="protein sequence ID" value="XBP68694.1"/>
    <property type="molecule type" value="Genomic_DNA"/>
</dbReference>
<evidence type="ECO:0000313" key="2">
    <source>
        <dbReference type="EMBL" id="XBP68694.1"/>
    </source>
</evidence>
<reference evidence="2" key="1">
    <citation type="submission" date="2024-05" db="EMBL/GenBank/DDBJ databases">
        <authorList>
            <person name="Bunk B."/>
            <person name="Swiderski J."/>
            <person name="Sproer C."/>
            <person name="Thiel V."/>
        </authorList>
    </citation>
    <scope>NUCLEOTIDE SEQUENCE</scope>
    <source>
        <strain evidence="2">DSM 17735</strain>
    </source>
</reference>